<reference evidence="1 2" key="1">
    <citation type="submission" date="2017-01" db="EMBL/GenBank/DDBJ databases">
        <authorList>
            <person name="Varghese N."/>
            <person name="Submissions S."/>
        </authorList>
    </citation>
    <scope>NUCLEOTIDE SEQUENCE [LARGE SCALE GENOMIC DNA]</scope>
    <source>
        <strain evidence="1 2">ATCC 35905</strain>
    </source>
</reference>
<accession>A0A8G2CJ73</accession>
<organism evidence="1 2">
    <name type="scientific">Acidiphilium rubrum</name>
    <dbReference type="NCBI Taxonomy" id="526"/>
    <lineage>
        <taxon>Bacteria</taxon>
        <taxon>Pseudomonadati</taxon>
        <taxon>Pseudomonadota</taxon>
        <taxon>Alphaproteobacteria</taxon>
        <taxon>Acetobacterales</taxon>
        <taxon>Acidocellaceae</taxon>
        <taxon>Acidiphilium</taxon>
    </lineage>
</organism>
<dbReference type="OrthoDB" id="9840528at2"/>
<dbReference type="RefSeq" id="WP_139333996.1">
    <property type="nucleotide sequence ID" value="NZ_FTNE01000005.1"/>
</dbReference>
<dbReference type="AlphaFoldDB" id="A0A8G2CJ73"/>
<evidence type="ECO:0000313" key="1">
    <source>
        <dbReference type="EMBL" id="SIQ46053.1"/>
    </source>
</evidence>
<keyword evidence="2" id="KW-1185">Reference proteome</keyword>
<dbReference type="EMBL" id="FTNE01000005">
    <property type="protein sequence ID" value="SIQ46053.1"/>
    <property type="molecule type" value="Genomic_DNA"/>
</dbReference>
<gene>
    <name evidence="1" type="ORF">SAMN05421828_10515</name>
</gene>
<sequence>MKAHAPDRQALMRDLASKNRDTWIEVKSEIHYDGGELPVWFLVASKEKAVETWAVFLSVVKPYLAKCQETEFTVSFQELAGDRMIWWGMAQDDEIREEQAASEVFNYSSAEEIGPNYSAIFEAEKRYLAERGAKKGM</sequence>
<evidence type="ECO:0000313" key="2">
    <source>
        <dbReference type="Proteomes" id="UP000186308"/>
    </source>
</evidence>
<name>A0A8G2CJ73_ACIRU</name>
<protein>
    <recommendedName>
        <fullName evidence="3">DUF4268 domain-containing protein</fullName>
    </recommendedName>
</protein>
<dbReference type="Proteomes" id="UP000186308">
    <property type="component" value="Unassembled WGS sequence"/>
</dbReference>
<comment type="caution">
    <text evidence="1">The sequence shown here is derived from an EMBL/GenBank/DDBJ whole genome shotgun (WGS) entry which is preliminary data.</text>
</comment>
<evidence type="ECO:0008006" key="3">
    <source>
        <dbReference type="Google" id="ProtNLM"/>
    </source>
</evidence>
<proteinExistence type="predicted"/>